<dbReference type="GO" id="GO:0003700">
    <property type="term" value="F:DNA-binding transcription factor activity"/>
    <property type="evidence" value="ECO:0007669"/>
    <property type="project" value="InterPro"/>
</dbReference>
<keyword evidence="3" id="KW-0804">Transcription</keyword>
<sequence>MKEINTLWTDLYYVLRHENQEAMSHQAVRILQMIEKEAEVGVKNVAEALKISPNTASEHVKRLVADGLVAKARSIQDERRVTLELTAKGGDTLYRHSSLDEEKLQRVFNELTESERAETLHTLNRLRDKANALYRH</sequence>
<accession>A0A859FCN4</accession>
<dbReference type="PROSITE" id="PS50995">
    <property type="entry name" value="HTH_MARR_2"/>
    <property type="match status" value="1"/>
</dbReference>
<keyword evidence="2" id="KW-0238">DNA-binding</keyword>
<dbReference type="SUPFAM" id="SSF46785">
    <property type="entry name" value="Winged helix' DNA-binding domain"/>
    <property type="match status" value="1"/>
</dbReference>
<feature type="domain" description="HTH marR-type" evidence="4">
    <location>
        <begin position="1"/>
        <end position="128"/>
    </location>
</feature>
<dbReference type="CDD" id="cd00090">
    <property type="entry name" value="HTH_ARSR"/>
    <property type="match status" value="1"/>
</dbReference>
<evidence type="ECO:0000313" key="5">
    <source>
        <dbReference type="EMBL" id="QKS69976.1"/>
    </source>
</evidence>
<evidence type="ECO:0000256" key="2">
    <source>
        <dbReference type="ARBA" id="ARBA00023125"/>
    </source>
</evidence>
<gene>
    <name evidence="5" type="ORF">FLK61_24685</name>
</gene>
<evidence type="ECO:0000259" key="4">
    <source>
        <dbReference type="PROSITE" id="PS50995"/>
    </source>
</evidence>
<reference evidence="6" key="1">
    <citation type="submission" date="2019-07" db="EMBL/GenBank/DDBJ databases">
        <title>Bacillus alkalisoli sp. nov. isolated from saline soil.</title>
        <authorList>
            <person name="Sun J.-Q."/>
            <person name="Xu L."/>
        </authorList>
    </citation>
    <scope>NUCLEOTIDE SEQUENCE [LARGE SCALE GENOMIC DNA]</scope>
    <source>
        <strain evidence="6">M4U3P1</strain>
    </source>
</reference>
<name>A0A859FCN4_9BACI</name>
<dbReference type="AlphaFoldDB" id="A0A859FCN4"/>
<dbReference type="GO" id="GO:0006950">
    <property type="term" value="P:response to stress"/>
    <property type="evidence" value="ECO:0007669"/>
    <property type="project" value="TreeGrafter"/>
</dbReference>
<dbReference type="InterPro" id="IPR000835">
    <property type="entry name" value="HTH_MarR-typ"/>
</dbReference>
<evidence type="ECO:0000256" key="3">
    <source>
        <dbReference type="ARBA" id="ARBA00023163"/>
    </source>
</evidence>
<dbReference type="SMART" id="SM00347">
    <property type="entry name" value="HTH_MARR"/>
    <property type="match status" value="1"/>
</dbReference>
<evidence type="ECO:0000313" key="6">
    <source>
        <dbReference type="Proteomes" id="UP000318138"/>
    </source>
</evidence>
<dbReference type="GO" id="GO:0003677">
    <property type="term" value="F:DNA binding"/>
    <property type="evidence" value="ECO:0007669"/>
    <property type="project" value="UniProtKB-KW"/>
</dbReference>
<protein>
    <submittedName>
        <fullName evidence="5">Winged helix-turn-helix transcriptional regulator</fullName>
    </submittedName>
</protein>
<dbReference type="RefSeq" id="WP_176008020.1">
    <property type="nucleotide sequence ID" value="NZ_CP041372.2"/>
</dbReference>
<dbReference type="InterPro" id="IPR036390">
    <property type="entry name" value="WH_DNA-bd_sf"/>
</dbReference>
<dbReference type="Pfam" id="PF22381">
    <property type="entry name" value="Staph_reg_Sar_Rot"/>
    <property type="match status" value="1"/>
</dbReference>
<dbReference type="InterPro" id="IPR036388">
    <property type="entry name" value="WH-like_DNA-bd_sf"/>
</dbReference>
<proteinExistence type="predicted"/>
<dbReference type="Proteomes" id="UP000318138">
    <property type="component" value="Chromosome"/>
</dbReference>
<organism evidence="5 6">
    <name type="scientific">Paenalkalicoccus suaedae</name>
    <dbReference type="NCBI Taxonomy" id="2592382"/>
    <lineage>
        <taxon>Bacteria</taxon>
        <taxon>Bacillati</taxon>
        <taxon>Bacillota</taxon>
        <taxon>Bacilli</taxon>
        <taxon>Bacillales</taxon>
        <taxon>Bacillaceae</taxon>
        <taxon>Paenalkalicoccus</taxon>
    </lineage>
</organism>
<evidence type="ECO:0000256" key="1">
    <source>
        <dbReference type="ARBA" id="ARBA00023015"/>
    </source>
</evidence>
<dbReference type="PANTHER" id="PTHR33164">
    <property type="entry name" value="TRANSCRIPTIONAL REGULATOR, MARR FAMILY"/>
    <property type="match status" value="1"/>
</dbReference>
<dbReference type="PANTHER" id="PTHR33164:SF89">
    <property type="entry name" value="MARR FAMILY REGULATORY PROTEIN"/>
    <property type="match status" value="1"/>
</dbReference>
<dbReference type="InterPro" id="IPR055166">
    <property type="entry name" value="Transc_reg_Sar_Rot_HTH"/>
</dbReference>
<dbReference type="InterPro" id="IPR039422">
    <property type="entry name" value="MarR/SlyA-like"/>
</dbReference>
<dbReference type="EMBL" id="CP041372">
    <property type="protein sequence ID" value="QKS69976.1"/>
    <property type="molecule type" value="Genomic_DNA"/>
</dbReference>
<dbReference type="KEGG" id="psua:FLK61_24685"/>
<dbReference type="InterPro" id="IPR011991">
    <property type="entry name" value="ArsR-like_HTH"/>
</dbReference>
<keyword evidence="1" id="KW-0805">Transcription regulation</keyword>
<keyword evidence="6" id="KW-1185">Reference proteome</keyword>
<dbReference type="Gene3D" id="1.10.10.10">
    <property type="entry name" value="Winged helix-like DNA-binding domain superfamily/Winged helix DNA-binding domain"/>
    <property type="match status" value="1"/>
</dbReference>